<dbReference type="SUPFAM" id="SSF63829">
    <property type="entry name" value="Calcium-dependent phosphotriesterase"/>
    <property type="match status" value="1"/>
</dbReference>
<dbReference type="STRING" id="1069642.Bdt_1872"/>
<reference evidence="2 3" key="1">
    <citation type="journal article" date="2012" name="BMC Genomics">
        <title>Genome analysis of a simultaneously predatory and prey-independent, novel Bdellovibrio bacteriovorus from the River Tiber, supports in silico predictions of both ancient and recent lateral gene transfer from diverse bacteria.</title>
        <authorList>
            <person name="Hobley L."/>
            <person name="Lerner T.R."/>
            <person name="Williams L.E."/>
            <person name="Lambert C."/>
            <person name="Till R."/>
            <person name="Milner D.S."/>
            <person name="Basford S.M."/>
            <person name="Capeness M.J."/>
            <person name="Fenton A.K."/>
            <person name="Atterbury R.J."/>
            <person name="Harris M.A."/>
            <person name="Sockett R.E."/>
        </authorList>
    </citation>
    <scope>NUCLEOTIDE SEQUENCE [LARGE SCALE GENOMIC DNA]</scope>
    <source>
        <strain evidence="2 3">Tiberius</strain>
    </source>
</reference>
<dbReference type="PATRIC" id="fig|1069642.3.peg.1845"/>
<dbReference type="InterPro" id="IPR013783">
    <property type="entry name" value="Ig-like_fold"/>
</dbReference>
<protein>
    <submittedName>
        <fullName evidence="2">Putative hemagglutinin/hemolysin-related protein</fullName>
    </submittedName>
</protein>
<evidence type="ECO:0000313" key="2">
    <source>
        <dbReference type="EMBL" id="AFY01559.1"/>
    </source>
</evidence>
<proteinExistence type="predicted"/>
<gene>
    <name evidence="2" type="ORF">Bdt_1872</name>
</gene>
<dbReference type="Gene3D" id="2.120.10.30">
    <property type="entry name" value="TolB, C-terminal domain"/>
    <property type="match status" value="2"/>
</dbReference>
<feature type="compositionally biased region" description="Polar residues" evidence="1">
    <location>
        <begin position="8"/>
        <end position="30"/>
    </location>
</feature>
<dbReference type="NCBIfam" id="NF033510">
    <property type="entry name" value="Ca_tandemer"/>
    <property type="match status" value="1"/>
</dbReference>
<name>K7ZA98_BDEBC</name>
<feature type="region of interest" description="Disordered" evidence="1">
    <location>
        <begin position="1"/>
        <end position="93"/>
    </location>
</feature>
<dbReference type="Gene3D" id="2.60.40.10">
    <property type="entry name" value="Immunoglobulins"/>
    <property type="match status" value="1"/>
</dbReference>
<dbReference type="SUPFAM" id="SSF82171">
    <property type="entry name" value="DPP6 N-terminal domain-like"/>
    <property type="match status" value="1"/>
</dbReference>
<organism evidence="2 3">
    <name type="scientific">Bdellovibrio bacteriovorus str. Tiberius</name>
    <dbReference type="NCBI Taxonomy" id="1069642"/>
    <lineage>
        <taxon>Bacteria</taxon>
        <taxon>Pseudomonadati</taxon>
        <taxon>Bdellovibrionota</taxon>
        <taxon>Bdellovibrionia</taxon>
        <taxon>Bdellovibrionales</taxon>
        <taxon>Pseudobdellovibrionaceae</taxon>
        <taxon>Bdellovibrio</taxon>
    </lineage>
</organism>
<dbReference type="HOGENOM" id="CLU_246131_0_0_7"/>
<dbReference type="EMBL" id="CP002930">
    <property type="protein sequence ID" value="AFY01559.1"/>
    <property type="molecule type" value="Genomic_DNA"/>
</dbReference>
<dbReference type="Proteomes" id="UP000010074">
    <property type="component" value="Chromosome"/>
</dbReference>
<dbReference type="KEGG" id="bbat:Bdt_1872"/>
<evidence type="ECO:0000256" key="1">
    <source>
        <dbReference type="SAM" id="MobiDB-lite"/>
    </source>
</evidence>
<dbReference type="InterPro" id="IPR011042">
    <property type="entry name" value="6-blade_b-propeller_TolB-like"/>
</dbReference>
<accession>K7ZA98</accession>
<dbReference type="PANTHER" id="PTHR34677">
    <property type="match status" value="1"/>
</dbReference>
<evidence type="ECO:0000313" key="3">
    <source>
        <dbReference type="Proteomes" id="UP000010074"/>
    </source>
</evidence>
<sequence length="1556" mass="161455">MEAPAPPQESSLNSQGYSSSDGQDLSSYAMNSSSAGGSRSSNVVARSTAGSLKSRKDDDEDEESRSAEVTAGAGISTEAVSAKAESSSGSRPRVDVLSPLVKIASAPASVAETDFSVEFSATDDSGVVSYFECRLNSELWARCESPVVYSDLDEGAYAFAVRAADKSGNVSVAVQHEWKVDLTAPVLTMTSVPALMSNSLIGVFGLHGDDGVGSGILRFECSQDGVLYSECPAMVSMAVTSGARTLTARAIDKVGHESLPVAYSWVVDIIAPTLNLTSVPNVLTNSTSATFDFLGSDTGGSDTIAGYFCSVDSASYASCVPGVSYAALAAGAKTFDVYAVDGAGNTSIVSRHLWKIDIEAPVVSWTKVPAVHSNENPTSFEFSAADTGGGVVTGFECRVNSGAVAACSSPFSTGALGDAAHSFAVRAFDSAGNVGAFITHSWSLDTSIPVLTVTTPAANNQVIPAASVANFTFAGSCSEEGRAVSLSGAVAAATTCTAGAWTVSLDLHSLTDGPVAIVVSQTDVSGNTATASRTVLKDTTAPQISLGTVAAKKGGDATGLSWTMTEYTAPAGSNFQIDIFDGSSWSAWGSKAATAGVNSAVAYTASSLTVPVLNTTHAQVRVSFTDAAGNHTAVTSSDFLIDSLGPVVGSVTVNSGDGQSSNNNIAIAASVTDVLSRVLKVCTKNTSVQPLVSDGCWVNLASYGVTPAQSISTSDIYHNVGLASGSYNVHVWFMDEVGNISPAGGNSGVVTYNSPTPPLIENLQVSSTDTPSVPLSSTDLMVGAGQSIYVKWKVSSTSGLGSAPVKISYSVDDLTYSGGPASALANAANGACALTGGFTGCAVLPAPQGTYFKTRVEITDTKGFISVSVSNSMNAGAVRFVAGSTDLGLGASAKSAILQPESTNGIAVLDDGRMFLIDTRGLTWVNQATGVYEVIAKKTGTTSGDGGALASATFTTLTGIYVDNNNNLLIVDGKRVRRVNTKLANLPISTIIGGGTDGADSVAVATNFLAPNNIGRMFISPNGDIVFRTDGTNGKLRKYTAATGVISAIQMKGTGNTFSASQNVALCAWQDYAVAFKPTGEIERLLWKVESTGLTGNCPFGSTAEWKGYAQVDPATGDAMLPAPDWIVPSAQGRREYSNFYNNKNGDLIAAASSSASSSKAVYKFDTTTLKWTTLYGKNVHGTCDEGTDQDKCAIAVSSLSFNSQGQIFYVDAKNRTVRTIDADSKIRNLAGDPLGSPDGIQPALARFADITDVKEYVHNGIRDFYVFDLGNSRIRQFQEGVGLTTVAGAQVSTGAANGDVAATTTMNTTADSQPHRFNVDAATGDIYYPRSGGMLSRIVRATGLWEDLTNSGFGYGPAPSGLGNGHILLYTFHYSQTLGHINPSLSIVNLTDKSRTVIANPPANTVATNVFCAEGTTLKGSCIPMGYRNNAKHQGKYDVATGKWMSHDGDGNGRFVLVDFAGAGIMGADLVKVNRTIIGFDSDRNVGLSKNNIYACASNGLLYKYDLNNSNQETALPLPNTTFVCEGAVNYSPGRNSLFFIYKQNGLKGVAEYKL</sequence>
<dbReference type="SUPFAM" id="SSF75011">
    <property type="entry name" value="3-carboxy-cis,cis-mucoante lactonizing enzyme"/>
    <property type="match status" value="1"/>
</dbReference>
<feature type="compositionally biased region" description="Low complexity" evidence="1">
    <location>
        <begin position="31"/>
        <end position="45"/>
    </location>
</feature>
<dbReference type="PANTHER" id="PTHR34677:SF3">
    <property type="entry name" value="BACTERIAL IG-LIKE DOMAIN-CONTAINING PROTEIN"/>
    <property type="match status" value="1"/>
</dbReference>